<dbReference type="Gene3D" id="3.30.450.90">
    <property type="match status" value="1"/>
</dbReference>
<dbReference type="Pfam" id="PF00437">
    <property type="entry name" value="T2SSE"/>
    <property type="match status" value="1"/>
</dbReference>
<dbReference type="SMART" id="SM00382">
    <property type="entry name" value="AAA"/>
    <property type="match status" value="1"/>
</dbReference>
<evidence type="ECO:0000313" key="5">
    <source>
        <dbReference type="EMBL" id="OGF74738.1"/>
    </source>
</evidence>
<reference evidence="5 6" key="1">
    <citation type="journal article" date="2016" name="Nat. Commun.">
        <title>Thousands of microbial genomes shed light on interconnected biogeochemical processes in an aquifer system.</title>
        <authorList>
            <person name="Anantharaman K."/>
            <person name="Brown C.T."/>
            <person name="Hug L.A."/>
            <person name="Sharon I."/>
            <person name="Castelle C.J."/>
            <person name="Probst A.J."/>
            <person name="Thomas B.C."/>
            <person name="Singh A."/>
            <person name="Wilkins M.J."/>
            <person name="Karaoz U."/>
            <person name="Brodie E.L."/>
            <person name="Williams K.H."/>
            <person name="Hubbard S.S."/>
            <person name="Banfield J.F."/>
        </authorList>
    </citation>
    <scope>NUCLEOTIDE SEQUENCE [LARGE SCALE GENOMIC DNA]</scope>
</reference>
<keyword evidence="3" id="KW-0067">ATP-binding</keyword>
<protein>
    <recommendedName>
        <fullName evidence="4">Bacterial type II secretion system protein E domain-containing protein</fullName>
    </recommendedName>
</protein>
<dbReference type="CDD" id="cd01129">
    <property type="entry name" value="PulE-GspE-like"/>
    <property type="match status" value="1"/>
</dbReference>
<evidence type="ECO:0000256" key="1">
    <source>
        <dbReference type="ARBA" id="ARBA00006611"/>
    </source>
</evidence>
<comment type="caution">
    <text evidence="5">The sequence shown here is derived from an EMBL/GenBank/DDBJ whole genome shotgun (WGS) entry which is preliminary data.</text>
</comment>
<sequence length="557" mass="61862">MAEENKDHKKLYKELRRKEEEDLARMLAPKHGIPYLDLSRIAIDIDALKIITEEHARENNIAVISGGGKKIQVVTTNPERSGTKQILEDLARKRYQVQLFLVSPTSLQKVIERYKEVPPFEAVRAGVIDLSKMGGGFSSNLGSIARVKSAIAKLLEETEGSSKQASLVLEIILAGALSVSASDIHIEGGENDARIRYRIDGVLQDVIDVPVAIYNQIISRLKLVSDMKLNIRNRPQDGRYTIITAQEKIEVRNSTLPGPAGESVVMRLLLPKAIETKLPDLGMQPPFLAMIERELEKPNGMILTTGPTGSGKTTTLYAFIKKLSSPEEKTITIEDPIEYRLPHITQTQVDHARGYTFGSGLRSIVRQDPDIILVGEIRDLETAEIAVQAALTGHLVFSTLHTNDAAGVFPRLIELGIKPSIIAPAVNVAMAQRLVRRLCQHCKQQTATTAEERKIILESIERLPKEYKREVALDFMIWKAPGCEACNFTGYKGRVGVYEAFLVNDEMERFLIQSPAEADIRKTATEQGMLTMFQDGILKIIDGITTLEELARIVSPD</sequence>
<dbReference type="PROSITE" id="PS00662">
    <property type="entry name" value="T2SP_E"/>
    <property type="match status" value="1"/>
</dbReference>
<gene>
    <name evidence="5" type="ORF">A3J56_03330</name>
</gene>
<dbReference type="InterPro" id="IPR003593">
    <property type="entry name" value="AAA+_ATPase"/>
</dbReference>
<comment type="similarity">
    <text evidence="1">Belongs to the GSP E family.</text>
</comment>
<dbReference type="PANTHER" id="PTHR30258">
    <property type="entry name" value="TYPE II SECRETION SYSTEM PROTEIN GSPE-RELATED"/>
    <property type="match status" value="1"/>
</dbReference>
<keyword evidence="2" id="KW-0547">Nucleotide-binding</keyword>
<name>A0A1F5WGB9_9BACT</name>
<dbReference type="InterPro" id="IPR027417">
    <property type="entry name" value="P-loop_NTPase"/>
</dbReference>
<evidence type="ECO:0000256" key="2">
    <source>
        <dbReference type="ARBA" id="ARBA00022741"/>
    </source>
</evidence>
<dbReference type="Proteomes" id="UP000178406">
    <property type="component" value="Unassembled WGS sequence"/>
</dbReference>
<dbReference type="InterPro" id="IPR037257">
    <property type="entry name" value="T2SS_E_N_sf"/>
</dbReference>
<proteinExistence type="inferred from homology"/>
<evidence type="ECO:0000259" key="4">
    <source>
        <dbReference type="PROSITE" id="PS00662"/>
    </source>
</evidence>
<dbReference type="SUPFAM" id="SSF160246">
    <property type="entry name" value="EspE N-terminal domain-like"/>
    <property type="match status" value="1"/>
</dbReference>
<accession>A0A1F5WGB9</accession>
<organism evidence="5 6">
    <name type="scientific">Candidatus Giovannonibacteria bacterium RIFCSPHIGHO2_02_FULL_46_20</name>
    <dbReference type="NCBI Taxonomy" id="1798338"/>
    <lineage>
        <taxon>Bacteria</taxon>
        <taxon>Candidatus Giovannoniibacteriota</taxon>
    </lineage>
</organism>
<dbReference type="InterPro" id="IPR001482">
    <property type="entry name" value="T2SS/T4SS_dom"/>
</dbReference>
<dbReference type="EMBL" id="MFHQ01000007">
    <property type="protein sequence ID" value="OGF74738.1"/>
    <property type="molecule type" value="Genomic_DNA"/>
</dbReference>
<dbReference type="GO" id="GO:0005886">
    <property type="term" value="C:plasma membrane"/>
    <property type="evidence" value="ECO:0007669"/>
    <property type="project" value="TreeGrafter"/>
</dbReference>
<dbReference type="PANTHER" id="PTHR30258:SF1">
    <property type="entry name" value="PROTEIN TRANSPORT PROTEIN HOFB HOMOLOG"/>
    <property type="match status" value="1"/>
</dbReference>
<dbReference type="Gene3D" id="3.40.50.300">
    <property type="entry name" value="P-loop containing nucleotide triphosphate hydrolases"/>
    <property type="match status" value="1"/>
</dbReference>
<dbReference type="Pfam" id="PF05157">
    <property type="entry name" value="MshEN"/>
    <property type="match status" value="1"/>
</dbReference>
<dbReference type="InterPro" id="IPR007831">
    <property type="entry name" value="T2SS_GspE_N"/>
</dbReference>
<dbReference type="STRING" id="1798338.A3J56_03330"/>
<feature type="domain" description="Bacterial type II secretion system protein E" evidence="4">
    <location>
        <begin position="365"/>
        <end position="379"/>
    </location>
</feature>
<dbReference type="SUPFAM" id="SSF52540">
    <property type="entry name" value="P-loop containing nucleoside triphosphate hydrolases"/>
    <property type="match status" value="1"/>
</dbReference>
<dbReference type="AlphaFoldDB" id="A0A1F5WGB9"/>
<evidence type="ECO:0000313" key="6">
    <source>
        <dbReference type="Proteomes" id="UP000178406"/>
    </source>
</evidence>
<dbReference type="GO" id="GO:0005524">
    <property type="term" value="F:ATP binding"/>
    <property type="evidence" value="ECO:0007669"/>
    <property type="project" value="UniProtKB-KW"/>
</dbReference>
<evidence type="ECO:0000256" key="3">
    <source>
        <dbReference type="ARBA" id="ARBA00022840"/>
    </source>
</evidence>
<dbReference type="GO" id="GO:0016887">
    <property type="term" value="F:ATP hydrolysis activity"/>
    <property type="evidence" value="ECO:0007669"/>
    <property type="project" value="TreeGrafter"/>
</dbReference>